<feature type="compositionally biased region" description="Pro residues" evidence="1">
    <location>
        <begin position="45"/>
        <end position="54"/>
    </location>
</feature>
<reference evidence="3" key="1">
    <citation type="journal article" date="2015" name="Nat. Genet.">
        <title>The genome and transcriptome of the zoonotic hookworm Ancylostoma ceylanicum identify infection-specific gene families.</title>
        <authorList>
            <person name="Schwarz E.M."/>
            <person name="Hu Y."/>
            <person name="Antoshechkin I."/>
            <person name="Miller M.M."/>
            <person name="Sternberg P.W."/>
            <person name="Aroian R.V."/>
        </authorList>
    </citation>
    <scope>NUCLEOTIDE SEQUENCE</scope>
    <source>
        <strain evidence="3">HY135</strain>
    </source>
</reference>
<name>A0A016VJI5_9BILA</name>
<evidence type="ECO:0000313" key="3">
    <source>
        <dbReference type="Proteomes" id="UP000024635"/>
    </source>
</evidence>
<keyword evidence="3" id="KW-1185">Reference proteome</keyword>
<feature type="region of interest" description="Disordered" evidence="1">
    <location>
        <begin position="36"/>
        <end position="58"/>
    </location>
</feature>
<gene>
    <name evidence="2" type="primary">Acey_s0008.g179</name>
    <name evidence="2" type="ORF">Y032_0008g179</name>
</gene>
<accession>A0A016VJI5</accession>
<protein>
    <submittedName>
        <fullName evidence="2">Uncharacterized protein</fullName>
    </submittedName>
</protein>
<evidence type="ECO:0000256" key="1">
    <source>
        <dbReference type="SAM" id="MobiDB-lite"/>
    </source>
</evidence>
<evidence type="ECO:0000313" key="2">
    <source>
        <dbReference type="EMBL" id="EYC27779.1"/>
    </source>
</evidence>
<comment type="caution">
    <text evidence="2">The sequence shown here is derived from an EMBL/GenBank/DDBJ whole genome shotgun (WGS) entry which is preliminary data.</text>
</comment>
<organism evidence="2 3">
    <name type="scientific">Ancylostoma ceylanicum</name>
    <dbReference type="NCBI Taxonomy" id="53326"/>
    <lineage>
        <taxon>Eukaryota</taxon>
        <taxon>Metazoa</taxon>
        <taxon>Ecdysozoa</taxon>
        <taxon>Nematoda</taxon>
        <taxon>Chromadorea</taxon>
        <taxon>Rhabditida</taxon>
        <taxon>Rhabditina</taxon>
        <taxon>Rhabditomorpha</taxon>
        <taxon>Strongyloidea</taxon>
        <taxon>Ancylostomatidae</taxon>
        <taxon>Ancylostomatinae</taxon>
        <taxon>Ancylostoma</taxon>
    </lineage>
</organism>
<dbReference type="Proteomes" id="UP000024635">
    <property type="component" value="Unassembled WGS sequence"/>
</dbReference>
<proteinExistence type="predicted"/>
<dbReference type="AlphaFoldDB" id="A0A016VJI5"/>
<sequence>MSDCTPRQGIRRKNHAKDWIVCAQPGAYEPRENLWRLSPLSQQPKPTPRPPSPVAPVDTRTAKMVFKNNIQ</sequence>
<dbReference type="EMBL" id="JARK01001344">
    <property type="protein sequence ID" value="EYC27779.1"/>
    <property type="molecule type" value="Genomic_DNA"/>
</dbReference>